<evidence type="ECO:0000256" key="3">
    <source>
        <dbReference type="ARBA" id="ARBA00022485"/>
    </source>
</evidence>
<dbReference type="InterPro" id="IPR001203">
    <property type="entry name" value="OxRdtase_Ald_Fedxn_C"/>
</dbReference>
<sequence length="720" mass="78989">MADSKLDPGKSYGWTGKILRVNLTDKTVSVTPTDPYKEYLGGMGIANKIMYDEVAPGTDPLSPENKVVFAVGPLTATGVPLAGRTTIASLSTYTKDHQVVDAHTGGMIGAAIKKAGWDAIIIEGASDEPVYLKIDDDDVEIKPADKVWGMGTRATTEALSRREGTDFCVATIGPAGENLLPYACIINSRNHSAGAGTASVLGSKKLKALVVRGTQPIYVADPQAVADLSDYMLREIVGSNNNHVVPSTQQEWAEYFDKGSRWTAQKGLTWALAEGGPIETGEPKPGEINTVGYRCMKSFKDEGPEAEKYTIKMDGCHSCPIHCYSDMRVPASAANGGYEITGNTCVPNFPFTNYMIGILGDKTPVAAASEDALVWDQVTGSVMDDLGLWCNYGQIYRDIAHCYASGVFERVLPAEEYAAFDWTKFQNNDPSIMAELLTKIAKNDSELAYVGYGPLVWTDRWNDKAWNDTVASCIINPRGWPVHHAHECFGQVGLLYNMVFNRDDMIHSAVNFQGCGLPFELKQQIAAEVWGDASAIDPDKNYTPMNEYKANFAWWSVVTDVLHDSLTLCNWVWPMTMSPTAARDYRGDLDLEAKFMKAVTGEDVTTEDLYKMGAKITTLQRANTARGMTDAEGKMGTNDFRAVHDVVTEWPFTQDPDIPVFTEGTIKMDKDDFQTALTMMYECFGWDPKLGCPTAECLDYYEMGDVKEDLAALGLLPDAK</sequence>
<protein>
    <submittedName>
        <fullName evidence="10">Aldehyde ferredoxin oxidoreductase</fullName>
        <ecNumber evidence="10">1.2.7.5</ecNumber>
    </submittedName>
</protein>
<evidence type="ECO:0000256" key="6">
    <source>
        <dbReference type="ARBA" id="ARBA00023004"/>
    </source>
</evidence>
<reference evidence="10 11" key="1">
    <citation type="submission" date="2019-04" db="EMBL/GenBank/DDBJ databases">
        <title>Microbes associate with the intestines of laboratory mice.</title>
        <authorList>
            <person name="Navarre W."/>
            <person name="Wong E."/>
            <person name="Huang K.C."/>
            <person name="Tropini C."/>
            <person name="Ng K."/>
            <person name="Yu B."/>
        </authorList>
    </citation>
    <scope>NUCLEOTIDE SEQUENCE [LARGE SCALE GENOMIC DNA]</scope>
    <source>
        <strain evidence="10 11">NM80_B27</strain>
    </source>
</reference>
<dbReference type="InterPro" id="IPR013984">
    <property type="entry name" value="Ald_Fedxn_OxRdtase_dom2"/>
</dbReference>
<organism evidence="10 11">
    <name type="scientific">Adlercreutzia caecimuris</name>
    <dbReference type="NCBI Taxonomy" id="671266"/>
    <lineage>
        <taxon>Bacteria</taxon>
        <taxon>Bacillati</taxon>
        <taxon>Actinomycetota</taxon>
        <taxon>Coriobacteriia</taxon>
        <taxon>Eggerthellales</taxon>
        <taxon>Eggerthellaceae</taxon>
        <taxon>Adlercreutzia</taxon>
    </lineage>
</organism>
<dbReference type="GO" id="GO:0046872">
    <property type="term" value="F:metal ion binding"/>
    <property type="evidence" value="ECO:0007669"/>
    <property type="project" value="UniProtKB-KW"/>
</dbReference>
<dbReference type="NCBIfam" id="NF007354">
    <property type="entry name" value="PRK09849.1"/>
    <property type="match status" value="1"/>
</dbReference>
<gene>
    <name evidence="10" type="ORF">E5986_03195</name>
</gene>
<dbReference type="SUPFAM" id="SSF56228">
    <property type="entry name" value="Aldehyde ferredoxin oxidoreductase, N-terminal domain"/>
    <property type="match status" value="1"/>
</dbReference>
<dbReference type="SMART" id="SM00790">
    <property type="entry name" value="AFOR_N"/>
    <property type="match status" value="1"/>
</dbReference>
<evidence type="ECO:0000256" key="8">
    <source>
        <dbReference type="ARBA" id="ARBA00049934"/>
    </source>
</evidence>
<comment type="caution">
    <text evidence="10">The sequence shown here is derived from an EMBL/GenBank/DDBJ whole genome shotgun (WGS) entry which is preliminary data.</text>
</comment>
<evidence type="ECO:0000313" key="11">
    <source>
        <dbReference type="Proteomes" id="UP000308978"/>
    </source>
</evidence>
<evidence type="ECO:0000256" key="2">
    <source>
        <dbReference type="ARBA" id="ARBA00011032"/>
    </source>
</evidence>
<feature type="domain" description="Aldehyde ferredoxin oxidoreductase N-terminal" evidence="9">
    <location>
        <begin position="14"/>
        <end position="215"/>
    </location>
</feature>
<evidence type="ECO:0000256" key="7">
    <source>
        <dbReference type="ARBA" id="ARBA00023014"/>
    </source>
</evidence>
<dbReference type="Pfam" id="PF02730">
    <property type="entry name" value="AFOR_N"/>
    <property type="match status" value="1"/>
</dbReference>
<dbReference type="GO" id="GO:0051539">
    <property type="term" value="F:4 iron, 4 sulfur cluster binding"/>
    <property type="evidence" value="ECO:0007669"/>
    <property type="project" value="UniProtKB-KW"/>
</dbReference>
<dbReference type="InterPro" id="IPR036503">
    <property type="entry name" value="Ald_Fedxn_OxRdtase_N_sf"/>
</dbReference>
<accession>A0A4S4G4X9</accession>
<keyword evidence="7" id="KW-0411">Iron-sulfur</keyword>
<comment type="cofactor">
    <cofactor evidence="8">
        <name>tungstopterin</name>
        <dbReference type="ChEBI" id="CHEBI:30402"/>
    </cofactor>
</comment>
<dbReference type="AlphaFoldDB" id="A0A4S4G4X9"/>
<proteinExistence type="inferred from homology"/>
<evidence type="ECO:0000256" key="4">
    <source>
        <dbReference type="ARBA" id="ARBA00022723"/>
    </source>
</evidence>
<evidence type="ECO:0000256" key="1">
    <source>
        <dbReference type="ARBA" id="ARBA00001966"/>
    </source>
</evidence>
<comment type="cofactor">
    <cofactor evidence="1">
        <name>[4Fe-4S] cluster</name>
        <dbReference type="ChEBI" id="CHEBI:49883"/>
    </cofactor>
</comment>
<dbReference type="Gene3D" id="1.10.599.10">
    <property type="entry name" value="Aldehyde Ferredoxin Oxidoreductase Protein, subunit A, domain 3"/>
    <property type="match status" value="1"/>
</dbReference>
<dbReference type="Proteomes" id="UP000308978">
    <property type="component" value="Unassembled WGS sequence"/>
</dbReference>
<evidence type="ECO:0000259" key="9">
    <source>
        <dbReference type="SMART" id="SM00790"/>
    </source>
</evidence>
<dbReference type="GO" id="GO:0033726">
    <property type="term" value="F:aldehyde ferredoxin oxidoreductase activity"/>
    <property type="evidence" value="ECO:0007669"/>
    <property type="project" value="UniProtKB-EC"/>
</dbReference>
<keyword evidence="5 10" id="KW-0560">Oxidoreductase</keyword>
<dbReference type="PANTHER" id="PTHR30038:SF0">
    <property type="entry name" value="TUNGSTEN-CONTAINING ALDEHYDE FERREDOXIN OXIDOREDUCTASE"/>
    <property type="match status" value="1"/>
</dbReference>
<dbReference type="EMBL" id="SSTJ01000003">
    <property type="protein sequence ID" value="THG37888.1"/>
    <property type="molecule type" value="Genomic_DNA"/>
</dbReference>
<name>A0A4S4G4X9_9ACTN</name>
<keyword evidence="3" id="KW-0004">4Fe-4S</keyword>
<evidence type="ECO:0000313" key="10">
    <source>
        <dbReference type="EMBL" id="THG37888.1"/>
    </source>
</evidence>
<keyword evidence="6" id="KW-0408">Iron</keyword>
<dbReference type="Gene3D" id="1.10.569.10">
    <property type="entry name" value="Aldehyde Ferredoxin Oxidoreductase Protein, subunit A, domain 2"/>
    <property type="match status" value="1"/>
</dbReference>
<keyword evidence="4" id="KW-0479">Metal-binding</keyword>
<comment type="similarity">
    <text evidence="2">Belongs to the AOR/FOR family.</text>
</comment>
<dbReference type="RefSeq" id="WP_136433302.1">
    <property type="nucleotide sequence ID" value="NZ_JAAWMV010000029.1"/>
</dbReference>
<dbReference type="Gene3D" id="3.60.9.10">
    <property type="entry name" value="Aldehyde ferredoxin oxidoreductase, N-terminal domain"/>
    <property type="match status" value="1"/>
</dbReference>
<dbReference type="SUPFAM" id="SSF48310">
    <property type="entry name" value="Aldehyde ferredoxin oxidoreductase, C-terminal domains"/>
    <property type="match status" value="1"/>
</dbReference>
<dbReference type="EC" id="1.2.7.5" evidence="10"/>
<dbReference type="InterPro" id="IPR051919">
    <property type="entry name" value="W-dependent_AOR"/>
</dbReference>
<evidence type="ECO:0000256" key="5">
    <source>
        <dbReference type="ARBA" id="ARBA00023002"/>
    </source>
</evidence>
<dbReference type="InterPro" id="IPR036021">
    <property type="entry name" value="Tungsten_al_ferr_oxy-like_C"/>
</dbReference>
<dbReference type="InterPro" id="IPR013983">
    <property type="entry name" value="Ald_Fedxn_OxRdtase_N"/>
</dbReference>
<dbReference type="PANTHER" id="PTHR30038">
    <property type="entry name" value="ALDEHYDE FERREDOXIN OXIDOREDUCTASE"/>
    <property type="match status" value="1"/>
</dbReference>
<dbReference type="GO" id="GO:0009055">
    <property type="term" value="F:electron transfer activity"/>
    <property type="evidence" value="ECO:0007669"/>
    <property type="project" value="InterPro"/>
</dbReference>
<dbReference type="Pfam" id="PF01314">
    <property type="entry name" value="AFOR_C"/>
    <property type="match status" value="1"/>
</dbReference>
<dbReference type="InterPro" id="IPR013985">
    <property type="entry name" value="Ald_Fedxn_OxRdtase_dom3"/>
</dbReference>